<reference evidence="1 2" key="1">
    <citation type="submission" date="2017-11" db="EMBL/GenBank/DDBJ databases">
        <title>De-novo sequencing of pomegranate (Punica granatum L.) genome.</title>
        <authorList>
            <person name="Akparov Z."/>
            <person name="Amiraslanov A."/>
            <person name="Hajiyeva S."/>
            <person name="Abbasov M."/>
            <person name="Kaur K."/>
            <person name="Hamwieh A."/>
            <person name="Solovyev V."/>
            <person name="Salamov A."/>
            <person name="Braich B."/>
            <person name="Kosarev P."/>
            <person name="Mahmoud A."/>
            <person name="Hajiyev E."/>
            <person name="Babayeva S."/>
            <person name="Izzatullayeva V."/>
            <person name="Mammadov A."/>
            <person name="Mammadov A."/>
            <person name="Sharifova S."/>
            <person name="Ojaghi J."/>
            <person name="Eynullazada K."/>
            <person name="Bayramov B."/>
            <person name="Abdulazimova A."/>
            <person name="Shahmuradov I."/>
        </authorList>
    </citation>
    <scope>NUCLEOTIDE SEQUENCE [LARGE SCALE GENOMIC DNA]</scope>
    <source>
        <strain evidence="2">cv. AG2017</strain>
        <tissue evidence="1">Leaf</tissue>
    </source>
</reference>
<sequence length="111" mass="12725">MDCLPNALRRSEAAVVSVCQERAPKTCREAFVSIETSLGRPARFRVPFTCPWIGPPEAPLGKASVRVWGCPSLSRRLLKCARRCHWSFWYQERFLKSHIEYLLTLRSSGDE</sequence>
<accession>A0A2I0L573</accession>
<gene>
    <name evidence="1" type="ORF">CRG98_003749</name>
</gene>
<dbReference type="Proteomes" id="UP000233551">
    <property type="component" value="Unassembled WGS sequence"/>
</dbReference>
<dbReference type="EMBL" id="PGOL01000148">
    <property type="protein sequence ID" value="PKI75834.1"/>
    <property type="molecule type" value="Genomic_DNA"/>
</dbReference>
<proteinExistence type="predicted"/>
<evidence type="ECO:0000313" key="1">
    <source>
        <dbReference type="EMBL" id="PKI75834.1"/>
    </source>
</evidence>
<organism evidence="1 2">
    <name type="scientific">Punica granatum</name>
    <name type="common">Pomegranate</name>
    <dbReference type="NCBI Taxonomy" id="22663"/>
    <lineage>
        <taxon>Eukaryota</taxon>
        <taxon>Viridiplantae</taxon>
        <taxon>Streptophyta</taxon>
        <taxon>Embryophyta</taxon>
        <taxon>Tracheophyta</taxon>
        <taxon>Spermatophyta</taxon>
        <taxon>Magnoliopsida</taxon>
        <taxon>eudicotyledons</taxon>
        <taxon>Gunneridae</taxon>
        <taxon>Pentapetalae</taxon>
        <taxon>rosids</taxon>
        <taxon>malvids</taxon>
        <taxon>Myrtales</taxon>
        <taxon>Lythraceae</taxon>
        <taxon>Punica</taxon>
    </lineage>
</organism>
<dbReference type="AlphaFoldDB" id="A0A2I0L573"/>
<comment type="caution">
    <text evidence="1">The sequence shown here is derived from an EMBL/GenBank/DDBJ whole genome shotgun (WGS) entry which is preliminary data.</text>
</comment>
<protein>
    <submittedName>
        <fullName evidence="1">Uncharacterized protein</fullName>
    </submittedName>
</protein>
<evidence type="ECO:0000313" key="2">
    <source>
        <dbReference type="Proteomes" id="UP000233551"/>
    </source>
</evidence>
<name>A0A2I0L573_PUNGR</name>
<keyword evidence="2" id="KW-1185">Reference proteome</keyword>